<organism evidence="1 2">
    <name type="scientific">Hibiscus sabdariffa</name>
    <name type="common">roselle</name>
    <dbReference type="NCBI Taxonomy" id="183260"/>
    <lineage>
        <taxon>Eukaryota</taxon>
        <taxon>Viridiplantae</taxon>
        <taxon>Streptophyta</taxon>
        <taxon>Embryophyta</taxon>
        <taxon>Tracheophyta</taxon>
        <taxon>Spermatophyta</taxon>
        <taxon>Magnoliopsida</taxon>
        <taxon>eudicotyledons</taxon>
        <taxon>Gunneridae</taxon>
        <taxon>Pentapetalae</taxon>
        <taxon>rosids</taxon>
        <taxon>malvids</taxon>
        <taxon>Malvales</taxon>
        <taxon>Malvaceae</taxon>
        <taxon>Malvoideae</taxon>
        <taxon>Hibiscus</taxon>
    </lineage>
</organism>
<proteinExistence type="predicted"/>
<protein>
    <submittedName>
        <fullName evidence="1">Uncharacterized protein</fullName>
    </submittedName>
</protein>
<dbReference type="EMBL" id="JBBPBN010000035">
    <property type="protein sequence ID" value="KAK9002643.1"/>
    <property type="molecule type" value="Genomic_DNA"/>
</dbReference>
<dbReference type="Proteomes" id="UP001396334">
    <property type="component" value="Unassembled WGS sequence"/>
</dbReference>
<sequence>MGIDSFSPDSILHSPKLYKIILGKEITKEYLQDDDIDVQQPKRKGFLRNPLKVQKIEREKIIYYSLIYLQTIITASALQIRNLFTYTQDTDRLLLEECYFA</sequence>
<gene>
    <name evidence="1" type="ORF">V6N11_025310</name>
</gene>
<evidence type="ECO:0000313" key="2">
    <source>
        <dbReference type="Proteomes" id="UP001396334"/>
    </source>
</evidence>
<comment type="caution">
    <text evidence="1">The sequence shown here is derived from an EMBL/GenBank/DDBJ whole genome shotgun (WGS) entry which is preliminary data.</text>
</comment>
<name>A0ABR2QPQ1_9ROSI</name>
<keyword evidence="2" id="KW-1185">Reference proteome</keyword>
<accession>A0ABR2QPQ1</accession>
<reference evidence="1 2" key="1">
    <citation type="journal article" date="2024" name="G3 (Bethesda)">
        <title>Genome assembly of Hibiscus sabdariffa L. provides insights into metabolisms of medicinal natural products.</title>
        <authorList>
            <person name="Kim T."/>
        </authorList>
    </citation>
    <scope>NUCLEOTIDE SEQUENCE [LARGE SCALE GENOMIC DNA]</scope>
    <source>
        <strain evidence="1">TK-2024</strain>
        <tissue evidence="1">Old leaves</tissue>
    </source>
</reference>
<evidence type="ECO:0000313" key="1">
    <source>
        <dbReference type="EMBL" id="KAK9002643.1"/>
    </source>
</evidence>